<feature type="transmembrane region" description="Helical" evidence="6">
    <location>
        <begin position="179"/>
        <end position="200"/>
    </location>
</feature>
<evidence type="ECO:0000256" key="3">
    <source>
        <dbReference type="ARBA" id="ARBA00022692"/>
    </source>
</evidence>
<evidence type="ECO:0000259" key="7">
    <source>
        <dbReference type="Pfam" id="PF00892"/>
    </source>
</evidence>
<dbReference type="InterPro" id="IPR037185">
    <property type="entry name" value="EmrE-like"/>
</dbReference>
<protein>
    <recommendedName>
        <fullName evidence="6">WAT1-related protein</fullName>
    </recommendedName>
</protein>
<dbReference type="PANTHER" id="PTHR31218">
    <property type="entry name" value="WAT1-RELATED PROTEIN"/>
    <property type="match status" value="1"/>
</dbReference>
<dbReference type="Pfam" id="PF00892">
    <property type="entry name" value="EamA"/>
    <property type="match status" value="2"/>
</dbReference>
<name>A0A251TNK1_HELAN</name>
<reference evidence="9" key="2">
    <citation type="submission" date="2017-02" db="EMBL/GenBank/DDBJ databases">
        <title>Sunflower complete genome.</title>
        <authorList>
            <person name="Langlade N."/>
            <person name="Munos S."/>
        </authorList>
    </citation>
    <scope>NUCLEOTIDE SEQUENCE [LARGE SCALE GENOMIC DNA]</scope>
    <source>
        <tissue evidence="9">Leaves</tissue>
    </source>
</reference>
<feature type="transmembrane region" description="Helical" evidence="6">
    <location>
        <begin position="135"/>
        <end position="153"/>
    </location>
</feature>
<dbReference type="GO" id="GO:0005886">
    <property type="term" value="C:plasma membrane"/>
    <property type="evidence" value="ECO:0000318"/>
    <property type="project" value="GO_Central"/>
</dbReference>
<evidence type="ECO:0000313" key="10">
    <source>
        <dbReference type="Proteomes" id="UP000215914"/>
    </source>
</evidence>
<keyword evidence="3 6" id="KW-0812">Transmembrane</keyword>
<evidence type="ECO:0000313" key="8">
    <source>
        <dbReference type="EMBL" id="KAF5787539.1"/>
    </source>
</evidence>
<proteinExistence type="inferred from homology"/>
<evidence type="ECO:0000313" key="9">
    <source>
        <dbReference type="EMBL" id="OTG12146.1"/>
    </source>
</evidence>
<organism evidence="9 10">
    <name type="scientific">Helianthus annuus</name>
    <name type="common">Common sunflower</name>
    <dbReference type="NCBI Taxonomy" id="4232"/>
    <lineage>
        <taxon>Eukaryota</taxon>
        <taxon>Viridiplantae</taxon>
        <taxon>Streptophyta</taxon>
        <taxon>Embryophyta</taxon>
        <taxon>Tracheophyta</taxon>
        <taxon>Spermatophyta</taxon>
        <taxon>Magnoliopsida</taxon>
        <taxon>eudicotyledons</taxon>
        <taxon>Gunneridae</taxon>
        <taxon>Pentapetalae</taxon>
        <taxon>asterids</taxon>
        <taxon>campanulids</taxon>
        <taxon>Asterales</taxon>
        <taxon>Asteraceae</taxon>
        <taxon>Asteroideae</taxon>
        <taxon>Heliantheae alliance</taxon>
        <taxon>Heliantheae</taxon>
        <taxon>Helianthus</taxon>
    </lineage>
</organism>
<dbReference type="EMBL" id="CM007899">
    <property type="protein sequence ID" value="OTG12146.1"/>
    <property type="molecule type" value="Genomic_DNA"/>
</dbReference>
<evidence type="ECO:0000256" key="5">
    <source>
        <dbReference type="ARBA" id="ARBA00023136"/>
    </source>
</evidence>
<evidence type="ECO:0000256" key="2">
    <source>
        <dbReference type="ARBA" id="ARBA00007635"/>
    </source>
</evidence>
<feature type="transmembrane region" description="Helical" evidence="6">
    <location>
        <begin position="245"/>
        <end position="264"/>
    </location>
</feature>
<comment type="similarity">
    <text evidence="2 6">Belongs to the drug/metabolite transporter (DMT) superfamily. Plant drug/metabolite exporter (P-DME) (TC 2.A.7.4) family.</text>
</comment>
<evidence type="ECO:0000256" key="1">
    <source>
        <dbReference type="ARBA" id="ARBA00004141"/>
    </source>
</evidence>
<evidence type="ECO:0000256" key="4">
    <source>
        <dbReference type="ARBA" id="ARBA00022989"/>
    </source>
</evidence>
<gene>
    <name evidence="9" type="ORF">HannXRQ_Chr10g0306501</name>
    <name evidence="8" type="ORF">HanXRQr2_Chr10g0453931</name>
</gene>
<feature type="domain" description="EamA" evidence="7">
    <location>
        <begin position="10"/>
        <end position="144"/>
    </location>
</feature>
<keyword evidence="5 6" id="KW-0472">Membrane</keyword>
<keyword evidence="10" id="KW-1185">Reference proteome</keyword>
<dbReference type="SUPFAM" id="SSF103481">
    <property type="entry name" value="Multidrug resistance efflux transporter EmrE"/>
    <property type="match status" value="2"/>
</dbReference>
<dbReference type="AlphaFoldDB" id="A0A251TNK1"/>
<dbReference type="Gramene" id="mRNA:HanXRQr2_Chr10g0453931">
    <property type="protein sequence ID" value="mRNA:HanXRQr2_Chr10g0453931"/>
    <property type="gene ID" value="HanXRQr2_Chr10g0453931"/>
</dbReference>
<dbReference type="InterPro" id="IPR000620">
    <property type="entry name" value="EamA_dom"/>
</dbReference>
<dbReference type="InterPro" id="IPR030184">
    <property type="entry name" value="WAT1-related"/>
</dbReference>
<comment type="subcellular location">
    <subcellularLocation>
        <location evidence="1 6">Membrane</location>
        <topology evidence="1 6">Multi-pass membrane protein</topology>
    </subcellularLocation>
</comment>
<dbReference type="OMA" id="WCIAQRG"/>
<feature type="transmembrane region" description="Helical" evidence="6">
    <location>
        <begin position="97"/>
        <end position="123"/>
    </location>
</feature>
<keyword evidence="4 6" id="KW-1133">Transmembrane helix</keyword>
<evidence type="ECO:0000256" key="6">
    <source>
        <dbReference type="RuleBase" id="RU363077"/>
    </source>
</evidence>
<dbReference type="Proteomes" id="UP000215914">
    <property type="component" value="Chromosome 10"/>
</dbReference>
<sequence>MGHVEFYKPIIVMIVMQFTYGAVSIITRASLLEGMNPRVFVFYRQAFATLVIAPVAYFSRSKITSCRIGWKSFWLIFLASLIGITTSQMIFLEGLYLASASAGSAIFNLVPAITFVVASIVGYEPINIRSLRTMAKIFGTIVCVTSAAAMALIKGPKLLNANLPSSNSLLLNSTEVNNLWLWGCLCLFGSSCCWSFWLIIQVPVTKSYPDHLSLSAWMCFMATVQSGIVLLFTDPHLEAWKITSYFQMGSLLYAAIVGSGISIFAQSWIIQKRGPVFSAMFNPLNTVIVTIFASIFLREQIYLGSAVGAVGIVIGLYVVLWGKAKDLEEMKEQQEKKTMLSQKDQIDVVRIMVDEANLEEPLLPKQTNKF</sequence>
<dbReference type="InParanoid" id="A0A251TNK1"/>
<reference evidence="8 10" key="1">
    <citation type="journal article" date="2017" name="Nature">
        <title>The sunflower genome provides insights into oil metabolism, flowering and Asterid evolution.</title>
        <authorList>
            <person name="Badouin H."/>
            <person name="Gouzy J."/>
            <person name="Grassa C.J."/>
            <person name="Murat F."/>
            <person name="Staton S.E."/>
            <person name="Cottret L."/>
            <person name="Lelandais-Briere C."/>
            <person name="Owens G.L."/>
            <person name="Carrere S."/>
            <person name="Mayjonade B."/>
            <person name="Legrand L."/>
            <person name="Gill N."/>
            <person name="Kane N.C."/>
            <person name="Bowers J.E."/>
            <person name="Hubner S."/>
            <person name="Bellec A."/>
            <person name="Berard A."/>
            <person name="Berges H."/>
            <person name="Blanchet N."/>
            <person name="Boniface M.C."/>
            <person name="Brunel D."/>
            <person name="Catrice O."/>
            <person name="Chaidir N."/>
            <person name="Claudel C."/>
            <person name="Donnadieu C."/>
            <person name="Faraut T."/>
            <person name="Fievet G."/>
            <person name="Helmstetter N."/>
            <person name="King M."/>
            <person name="Knapp S.J."/>
            <person name="Lai Z."/>
            <person name="Le Paslier M.C."/>
            <person name="Lippi Y."/>
            <person name="Lorenzon L."/>
            <person name="Mandel J.R."/>
            <person name="Marage G."/>
            <person name="Marchand G."/>
            <person name="Marquand E."/>
            <person name="Bret-Mestries E."/>
            <person name="Morien E."/>
            <person name="Nambeesan S."/>
            <person name="Nguyen T."/>
            <person name="Pegot-Espagnet P."/>
            <person name="Pouilly N."/>
            <person name="Raftis F."/>
            <person name="Sallet E."/>
            <person name="Schiex T."/>
            <person name="Thomas J."/>
            <person name="Vandecasteele C."/>
            <person name="Vares D."/>
            <person name="Vear F."/>
            <person name="Vautrin S."/>
            <person name="Crespi M."/>
            <person name="Mangin B."/>
            <person name="Burke J.M."/>
            <person name="Salse J."/>
            <person name="Munos S."/>
            <person name="Vincourt P."/>
            <person name="Rieseberg L.H."/>
            <person name="Langlade N.B."/>
        </authorList>
    </citation>
    <scope>NUCLEOTIDE SEQUENCE [LARGE SCALE GENOMIC DNA]</scope>
    <source>
        <strain evidence="10">cv. SF193</strain>
        <tissue evidence="8">Leaves</tissue>
    </source>
</reference>
<accession>A0A251TNK1</accession>
<dbReference type="OrthoDB" id="1728340at2759"/>
<feature type="transmembrane region" description="Helical" evidence="6">
    <location>
        <begin position="276"/>
        <end position="295"/>
    </location>
</feature>
<feature type="domain" description="EamA" evidence="7">
    <location>
        <begin position="181"/>
        <end position="320"/>
    </location>
</feature>
<dbReference type="GO" id="GO:0022857">
    <property type="term" value="F:transmembrane transporter activity"/>
    <property type="evidence" value="ECO:0007669"/>
    <property type="project" value="InterPro"/>
</dbReference>
<feature type="transmembrane region" description="Helical" evidence="6">
    <location>
        <begin position="301"/>
        <end position="321"/>
    </location>
</feature>
<feature type="transmembrane region" description="Helical" evidence="6">
    <location>
        <begin position="7"/>
        <end position="29"/>
    </location>
</feature>
<feature type="transmembrane region" description="Helical" evidence="6">
    <location>
        <begin position="212"/>
        <end position="233"/>
    </location>
</feature>
<dbReference type="EMBL" id="MNCJ02000325">
    <property type="protein sequence ID" value="KAF5787539.1"/>
    <property type="molecule type" value="Genomic_DNA"/>
</dbReference>
<feature type="transmembrane region" description="Helical" evidence="6">
    <location>
        <begin position="72"/>
        <end position="91"/>
    </location>
</feature>
<reference evidence="8" key="3">
    <citation type="submission" date="2020-06" db="EMBL/GenBank/DDBJ databases">
        <title>Helianthus annuus Genome sequencing and assembly Release 2.</title>
        <authorList>
            <person name="Gouzy J."/>
            <person name="Langlade N."/>
            <person name="Munos S."/>
        </authorList>
    </citation>
    <scope>NUCLEOTIDE SEQUENCE</scope>
    <source>
        <tissue evidence="8">Leaves</tissue>
    </source>
</reference>